<feature type="transmembrane region" description="Helical" evidence="8">
    <location>
        <begin position="183"/>
        <end position="200"/>
    </location>
</feature>
<dbReference type="Gene3D" id="1.10.287.130">
    <property type="match status" value="1"/>
</dbReference>
<dbReference type="FunFam" id="3.30.565.10:FF:000006">
    <property type="entry name" value="Sensor histidine kinase WalK"/>
    <property type="match status" value="1"/>
</dbReference>
<dbReference type="PRINTS" id="PR00344">
    <property type="entry name" value="BCTRLSENSOR"/>
</dbReference>
<name>A0A9P1P8S5_PARSO</name>
<evidence type="ECO:0000256" key="6">
    <source>
        <dbReference type="ARBA" id="ARBA00022777"/>
    </source>
</evidence>
<keyword evidence="7" id="KW-0902">Two-component regulatory system</keyword>
<dbReference type="PANTHER" id="PTHR43547">
    <property type="entry name" value="TWO-COMPONENT HISTIDINE KINASE"/>
    <property type="match status" value="1"/>
</dbReference>
<evidence type="ECO:0000256" key="4">
    <source>
        <dbReference type="ARBA" id="ARBA00022553"/>
    </source>
</evidence>
<dbReference type="SUPFAM" id="SSF55874">
    <property type="entry name" value="ATPase domain of HSP90 chaperone/DNA topoisomerase II/histidine kinase"/>
    <property type="match status" value="1"/>
</dbReference>
<dbReference type="EC" id="2.7.13.3" evidence="3"/>
<dbReference type="InterPro" id="IPR036097">
    <property type="entry name" value="HisK_dim/P_sf"/>
</dbReference>
<gene>
    <name evidence="10" type="primary">divL</name>
    <name evidence="10" type="ORF">UMC4404_07751</name>
</gene>
<sequence>MLELDRAKKIDMDNRVATKLTIAISVCLVFIYIISLMVTFHSNLNFSIKPEYFIRFFNIMLSFLAIISCLLCYDSTKKEELFIISLMYMIFLIDILLGVFDNLTLENTIISMKGYIAISTSIMRIIIILVAAFPIKQIRNFIMKNKTQVIIFILLTALCFGYMERESIIFPMNKDTEFFREYNFLLILIYTISSFIFFRKSIKENDYTYSVIGASILMLWIKAIYAIVGSDKPIMDIKYISISITYMSFIVLIVGLFLELILTIKKNRELKEEIKVFYNLVEENKHSCIYISDLNGNVLYSNKKMKKYLFKNEEINVDVLTEKVKDEINTINTDMLESIKKSISDRGCWNGKIELKSGSTTIDCSVQTIIDSRLTNSNKKSGTARFVVTFTDVTEKDRMEKYKIEYEKMKDHEKVKSEFFANISHELRTPLNIFYSTVQLLDIKLNNNEEEFRKSYNKYRSSLRLNCQRMLRLINNIVDITKIDVGYTKPNIVNCDIVKLVEAITMSVIIYARQKDINIIFDTDVEELIIKCDPEMIERAVLNLLSNSIKFTKPNGNIFVSIYVNKEWVQIIFEDDGVGIPIHMQDLVFERFVQADKSLNRMNEGSGIGLSIVKSIIELNEGEIYLESDGENGTEFEILLPNKKLLGDDLIDKEIEYTIDMQKIELELSDIYELH</sequence>
<keyword evidence="6 10" id="KW-0418">Kinase</keyword>
<evidence type="ECO:0000256" key="3">
    <source>
        <dbReference type="ARBA" id="ARBA00012438"/>
    </source>
</evidence>
<dbReference type="InterPro" id="IPR005467">
    <property type="entry name" value="His_kinase_dom"/>
</dbReference>
<dbReference type="Pfam" id="PF00512">
    <property type="entry name" value="HisKA"/>
    <property type="match status" value="1"/>
</dbReference>
<evidence type="ECO:0000313" key="11">
    <source>
        <dbReference type="Proteomes" id="UP000049685"/>
    </source>
</evidence>
<dbReference type="InterPro" id="IPR004358">
    <property type="entry name" value="Sig_transdc_His_kin-like_C"/>
</dbReference>
<feature type="transmembrane region" description="Helical" evidence="8">
    <location>
        <begin position="147"/>
        <end position="163"/>
    </location>
</feature>
<dbReference type="InterPro" id="IPR036890">
    <property type="entry name" value="HATPase_C_sf"/>
</dbReference>
<comment type="caution">
    <text evidence="10">The sequence shown here is derived from an EMBL/GenBank/DDBJ whole genome shotgun (WGS) entry which is preliminary data.</text>
</comment>
<feature type="transmembrane region" description="Helical" evidence="8">
    <location>
        <begin position="207"/>
        <end position="228"/>
    </location>
</feature>
<evidence type="ECO:0000256" key="5">
    <source>
        <dbReference type="ARBA" id="ARBA00022679"/>
    </source>
</evidence>
<proteinExistence type="predicted"/>
<feature type="transmembrane region" description="Helical" evidence="8">
    <location>
        <begin position="20"/>
        <end position="40"/>
    </location>
</feature>
<feature type="transmembrane region" description="Helical" evidence="8">
    <location>
        <begin position="80"/>
        <end position="100"/>
    </location>
</feature>
<feature type="domain" description="Histidine kinase" evidence="9">
    <location>
        <begin position="422"/>
        <end position="644"/>
    </location>
</feature>
<dbReference type="Pfam" id="PF02518">
    <property type="entry name" value="HATPase_c"/>
    <property type="match status" value="1"/>
</dbReference>
<feature type="transmembrane region" description="Helical" evidence="8">
    <location>
        <begin position="240"/>
        <end position="262"/>
    </location>
</feature>
<comment type="catalytic activity">
    <reaction evidence="1">
        <text>ATP + protein L-histidine = ADP + protein N-phospho-L-histidine.</text>
        <dbReference type="EC" id="2.7.13.3"/>
    </reaction>
</comment>
<accession>A0A9P1P8S5</accession>
<dbReference type="SMART" id="SM00387">
    <property type="entry name" value="HATPase_c"/>
    <property type="match status" value="1"/>
</dbReference>
<feature type="transmembrane region" description="Helical" evidence="8">
    <location>
        <begin position="112"/>
        <end position="135"/>
    </location>
</feature>
<dbReference type="InterPro" id="IPR003661">
    <property type="entry name" value="HisK_dim/P_dom"/>
</dbReference>
<evidence type="ECO:0000256" key="8">
    <source>
        <dbReference type="SAM" id="Phobius"/>
    </source>
</evidence>
<evidence type="ECO:0000256" key="7">
    <source>
        <dbReference type="ARBA" id="ARBA00023012"/>
    </source>
</evidence>
<keyword evidence="8" id="KW-0812">Transmembrane</keyword>
<feature type="transmembrane region" description="Helical" evidence="8">
    <location>
        <begin position="52"/>
        <end position="73"/>
    </location>
</feature>
<dbReference type="Gene3D" id="3.30.450.20">
    <property type="entry name" value="PAS domain"/>
    <property type="match status" value="1"/>
</dbReference>
<dbReference type="PANTHER" id="PTHR43547:SF2">
    <property type="entry name" value="HYBRID SIGNAL TRANSDUCTION HISTIDINE KINASE C"/>
    <property type="match status" value="1"/>
</dbReference>
<keyword evidence="8" id="KW-0472">Membrane</keyword>
<evidence type="ECO:0000259" key="9">
    <source>
        <dbReference type="PROSITE" id="PS50109"/>
    </source>
</evidence>
<evidence type="ECO:0000256" key="1">
    <source>
        <dbReference type="ARBA" id="ARBA00000085"/>
    </source>
</evidence>
<dbReference type="CDD" id="cd00075">
    <property type="entry name" value="HATPase"/>
    <property type="match status" value="1"/>
</dbReference>
<protein>
    <recommendedName>
        <fullName evidence="3">histidine kinase</fullName>
        <ecNumber evidence="3">2.7.13.3</ecNumber>
    </recommendedName>
</protein>
<dbReference type="InterPro" id="IPR003594">
    <property type="entry name" value="HATPase_dom"/>
</dbReference>
<reference evidence="11" key="1">
    <citation type="submission" date="2015-01" db="EMBL/GenBank/DDBJ databases">
        <authorList>
            <person name="Aslett A.Martin."/>
            <person name="De Silva Nishadi"/>
        </authorList>
    </citation>
    <scope>NUCLEOTIDE SEQUENCE [LARGE SCALE GENOMIC DNA]</scope>
    <source>
        <strain evidence="11">UMC4404</strain>
    </source>
</reference>
<dbReference type="SUPFAM" id="SSF47384">
    <property type="entry name" value="Homodimeric domain of signal transducing histidine kinase"/>
    <property type="match status" value="1"/>
</dbReference>
<evidence type="ECO:0000256" key="2">
    <source>
        <dbReference type="ARBA" id="ARBA00004370"/>
    </source>
</evidence>
<dbReference type="GO" id="GO:0016020">
    <property type="term" value="C:membrane"/>
    <property type="evidence" value="ECO:0007669"/>
    <property type="project" value="UniProtKB-SubCell"/>
</dbReference>
<dbReference type="GO" id="GO:0000155">
    <property type="term" value="F:phosphorelay sensor kinase activity"/>
    <property type="evidence" value="ECO:0007669"/>
    <property type="project" value="InterPro"/>
</dbReference>
<dbReference type="CDD" id="cd00082">
    <property type="entry name" value="HisKA"/>
    <property type="match status" value="1"/>
</dbReference>
<dbReference type="RefSeq" id="WP_196345091.1">
    <property type="nucleotide sequence ID" value="NZ_CDNY01000003.1"/>
</dbReference>
<organism evidence="10 11">
    <name type="scientific">Paraclostridium sordellii</name>
    <name type="common">Clostridium sordellii</name>
    <dbReference type="NCBI Taxonomy" id="1505"/>
    <lineage>
        <taxon>Bacteria</taxon>
        <taxon>Bacillati</taxon>
        <taxon>Bacillota</taxon>
        <taxon>Clostridia</taxon>
        <taxon>Peptostreptococcales</taxon>
        <taxon>Peptostreptococcaceae</taxon>
        <taxon>Paraclostridium</taxon>
    </lineage>
</organism>
<dbReference type="Gene3D" id="3.30.565.10">
    <property type="entry name" value="Histidine kinase-like ATPase, C-terminal domain"/>
    <property type="match status" value="1"/>
</dbReference>
<evidence type="ECO:0000313" key="10">
    <source>
        <dbReference type="EMBL" id="CEO32795.1"/>
    </source>
</evidence>
<keyword evidence="8" id="KW-1133">Transmembrane helix</keyword>
<dbReference type="EMBL" id="CDNY01000003">
    <property type="protein sequence ID" value="CEO32795.1"/>
    <property type="molecule type" value="Genomic_DNA"/>
</dbReference>
<keyword evidence="5 10" id="KW-0808">Transferase</keyword>
<dbReference type="PROSITE" id="PS50109">
    <property type="entry name" value="HIS_KIN"/>
    <property type="match status" value="1"/>
</dbReference>
<dbReference type="AlphaFoldDB" id="A0A9P1P8S5"/>
<dbReference type="SMART" id="SM00388">
    <property type="entry name" value="HisKA"/>
    <property type="match status" value="1"/>
</dbReference>
<comment type="subcellular location">
    <subcellularLocation>
        <location evidence="2">Membrane</location>
    </subcellularLocation>
</comment>
<dbReference type="Proteomes" id="UP000049685">
    <property type="component" value="Unassembled WGS sequence"/>
</dbReference>
<keyword evidence="4" id="KW-0597">Phosphoprotein</keyword>